<sequence length="253" mass="28131">MKMKLFKIVLFAVAFLATSVGSAYAAVNLEPINAFFNRGVSFVLKGELWQPKDEDGKPLTAIFYNGNNYLPVRALAEALKIPIDYDTASQKIYIGGRPGEKTPIFSMPMEIDNIYAVLSKDPEETLVKNKQFQEVLKIDQYGDAIFTIDRKYKRLVLDAAVISPGEHEVEFSLYNAGDKAGNAALTVLQKLTVSPEDDVKQLIFNVEGLEKVKIHVQSHNLNPYIYARILDTSYFDNGDTAAKDSSKGTPVVK</sequence>
<evidence type="ECO:0008006" key="4">
    <source>
        <dbReference type="Google" id="ProtNLM"/>
    </source>
</evidence>
<dbReference type="OrthoDB" id="337615at2"/>
<reference evidence="2 3" key="1">
    <citation type="submission" date="2019-03" db="EMBL/GenBank/DDBJ databases">
        <title>This is whole genome sequence of Paenibacillus sp MS74 strain.</title>
        <authorList>
            <person name="Trinh H.N."/>
        </authorList>
    </citation>
    <scope>NUCLEOTIDE SEQUENCE [LARGE SCALE GENOMIC DNA]</scope>
    <source>
        <strain evidence="2 3">MS74</strain>
    </source>
</reference>
<accession>A0A4R5KEL4</accession>
<dbReference type="Proteomes" id="UP000295636">
    <property type="component" value="Unassembled WGS sequence"/>
</dbReference>
<protein>
    <recommendedName>
        <fullName evidence="4">Copper amine oxidase-like N-terminal domain-containing protein</fullName>
    </recommendedName>
</protein>
<dbReference type="RefSeq" id="WP_133233557.1">
    <property type="nucleotide sequence ID" value="NZ_SMRT01000015.1"/>
</dbReference>
<keyword evidence="1" id="KW-0732">Signal</keyword>
<feature type="chain" id="PRO_5020707722" description="Copper amine oxidase-like N-terminal domain-containing protein" evidence="1">
    <location>
        <begin position="26"/>
        <end position="253"/>
    </location>
</feature>
<evidence type="ECO:0000256" key="1">
    <source>
        <dbReference type="SAM" id="SignalP"/>
    </source>
</evidence>
<keyword evidence="3" id="KW-1185">Reference proteome</keyword>
<proteinExistence type="predicted"/>
<evidence type="ECO:0000313" key="2">
    <source>
        <dbReference type="EMBL" id="TDF93781.1"/>
    </source>
</evidence>
<name>A0A4R5KEL4_9BACL</name>
<organism evidence="2 3">
    <name type="scientific">Paenibacillus piri</name>
    <dbReference type="NCBI Taxonomy" id="2547395"/>
    <lineage>
        <taxon>Bacteria</taxon>
        <taxon>Bacillati</taxon>
        <taxon>Bacillota</taxon>
        <taxon>Bacilli</taxon>
        <taxon>Bacillales</taxon>
        <taxon>Paenibacillaceae</taxon>
        <taxon>Paenibacillus</taxon>
    </lineage>
</organism>
<comment type="caution">
    <text evidence="2">The sequence shown here is derived from an EMBL/GenBank/DDBJ whole genome shotgun (WGS) entry which is preliminary data.</text>
</comment>
<evidence type="ECO:0000313" key="3">
    <source>
        <dbReference type="Proteomes" id="UP000295636"/>
    </source>
</evidence>
<feature type="signal peptide" evidence="1">
    <location>
        <begin position="1"/>
        <end position="25"/>
    </location>
</feature>
<dbReference type="AlphaFoldDB" id="A0A4R5KEL4"/>
<gene>
    <name evidence="2" type="ORF">E1757_25660</name>
</gene>
<dbReference type="EMBL" id="SMRT01000015">
    <property type="protein sequence ID" value="TDF93781.1"/>
    <property type="molecule type" value="Genomic_DNA"/>
</dbReference>